<dbReference type="GO" id="GO:0016301">
    <property type="term" value="F:kinase activity"/>
    <property type="evidence" value="ECO:0007669"/>
    <property type="project" value="UniProtKB-KW"/>
</dbReference>
<feature type="region of interest" description="Disordered" evidence="1">
    <location>
        <begin position="857"/>
        <end position="921"/>
    </location>
</feature>
<keyword evidence="3" id="KW-1185">Reference proteome</keyword>
<feature type="region of interest" description="Disordered" evidence="1">
    <location>
        <begin position="1"/>
        <end position="64"/>
    </location>
</feature>
<evidence type="ECO:0000313" key="2">
    <source>
        <dbReference type="EMBL" id="ANQ06397.1"/>
    </source>
</evidence>
<feature type="region of interest" description="Disordered" evidence="1">
    <location>
        <begin position="1109"/>
        <end position="1161"/>
    </location>
</feature>
<feature type="compositionally biased region" description="Basic and acidic residues" evidence="1">
    <location>
        <begin position="857"/>
        <end position="872"/>
    </location>
</feature>
<dbReference type="KEGG" id="pcot:PCOAH_00009300"/>
<dbReference type="Proteomes" id="UP000092716">
    <property type="component" value="Chromosome 4"/>
</dbReference>
<evidence type="ECO:0000256" key="1">
    <source>
        <dbReference type="SAM" id="MobiDB-lite"/>
    </source>
</evidence>
<feature type="compositionally biased region" description="Basic and acidic residues" evidence="1">
    <location>
        <begin position="989"/>
        <end position="1002"/>
    </location>
</feature>
<feature type="compositionally biased region" description="Basic and acidic residues" evidence="1">
    <location>
        <begin position="1"/>
        <end position="11"/>
    </location>
</feature>
<dbReference type="GeneID" id="30907653"/>
<dbReference type="OrthoDB" id="387391at2759"/>
<feature type="compositionally biased region" description="Polar residues" evidence="1">
    <location>
        <begin position="36"/>
        <end position="58"/>
    </location>
</feature>
<evidence type="ECO:0000313" key="3">
    <source>
        <dbReference type="Proteomes" id="UP000092716"/>
    </source>
</evidence>
<feature type="region of interest" description="Disordered" evidence="1">
    <location>
        <begin position="654"/>
        <end position="739"/>
    </location>
</feature>
<sequence>MKKTDEAENNPKKGKRNEEEEEEEGSAMINYDQHQENFNMRPFSSHQSEGGSESTRNDIQVEVPLGESRLHRYCSVEGMDESNTHSCNSNYKEAQGGTVEVLPNEPLHVVDMNCDDVHSIVNYLISVEREEFKEKCPAQSGSDDDKYDDTRDDTCDDSYDEAHDSAEDDGGRTHSSTDTPAVSDPPNVSPQRSLTDHMDKYDIKYRHIFNSMVDYIFSHPSVNFLELMNKREGDEGGNSTWGRRRWGSSLLGMRRPIKWYNNWTYVGPSNRYDSVVKHMKWTRHTPISDEESSKGCELSLQKGQSSGEHLPSDITGRHFKRESVDSEATSHCVNAWWRYNLQQNDHPKVRDQTEKAKSGERENSQMDNTHKVDTIRARIETLHKGIFSSLNKLRNNHNGCTSGEDPQEENRKGEDIPTVANRSRRNSIFTDFNIVGRLPLCNSPTDWKSGEVYVHAPCERKKSIIRSVNRIMRALLPEGRKTILSCVNTDEDIYVWCHVRFADFTQVGPSYLELPPSGQTSNYYSSLLHTGKKNSRCKMDQDDKIEQMEKVQFYFQIREFTRQQYKMNMLGEYLQVKELTESIRHLGGDSPGEGSYNNAHFTRREVHIKRFELLYQYYLQFLRRFYLEGDTSTEEATLIRLKCNMYGLDRCSSDCVDQQQGGDPSPLGVSQVETTEVTSSREESSHMIPSPHDRPVDLVDLSRKVGSSLPGCPSSHSSDTAHQDNPKVGPHPRASANEISETRKMRILHRCAKRIRRFLRRTKMDEPEKLPLRKMRKIVKSLCAVCAVRYRSFLSHELFSFVFKSAWRRKRVKRETQLDRTEREELPHQANLPLPTTQRRPVKIILKRNIKSCRDPQLEKHFKLDDSPERSGRNGGVVKHSVEEVAREDPPNGSVMDHPVDSTTAPPSEVSPHRNVLIEEAKKPNVIKKKLIEVGTKKTREKCTKDVKGSDKGKKKRTRSGKTQNDEDVAKKRKRGKSPHGKYLPTDGVKTEQGDQRRKEIKTSAYRSKYSRRHTSPSDEQPKRSRLGCKTHRKEAQQRGIYYVYLKGNLGVYLSPQMEVIYERRNLFFKGDDRKGNPLDMHFDEVFSHAFFSKILPTCVDKICVRKVSTGSPQRGGDSDGRGRSGSIHSRNSSKSSNSSYNRGSDDRCSGDRCSGQGRRRKNFRDHATIWKGTTSSIHKLKRDQVVALFQILYQHFYKCFSRLNVRSLLGTYCSGCSVNDKGGDESREVDKMDEAGEPPKAQNEYYYHTFLSRFPPLRGKKTVAYPPQDFFKCFNRKFIRRVIYHVNKTLGDFSFMQKLFDEYEHVERVCAGKMAKVFLDCSDYEVTFHEEDRYYNVIKDHFMKVIIPFCEENSA</sequence>
<feature type="compositionally biased region" description="Basic and acidic residues" evidence="1">
    <location>
        <begin position="938"/>
        <end position="952"/>
    </location>
</feature>
<feature type="region of interest" description="Disordered" evidence="1">
    <location>
        <begin position="393"/>
        <end position="416"/>
    </location>
</feature>
<gene>
    <name evidence="2" type="ORF">PCOAH_00009300</name>
</gene>
<feature type="region of interest" description="Disordered" evidence="1">
    <location>
        <begin position="938"/>
        <end position="1033"/>
    </location>
</feature>
<feature type="compositionally biased region" description="Low complexity" evidence="1">
    <location>
        <begin position="669"/>
        <end position="678"/>
    </location>
</feature>
<keyword evidence="2" id="KW-0808">Transferase</keyword>
<feature type="compositionally biased region" description="Low complexity" evidence="1">
    <location>
        <begin position="1125"/>
        <end position="1143"/>
    </location>
</feature>
<feature type="compositionally biased region" description="Basic and acidic residues" evidence="1">
    <location>
        <begin position="160"/>
        <end position="172"/>
    </location>
</feature>
<dbReference type="VEuPathDB" id="PlasmoDB:PCOAH_00009300"/>
<proteinExistence type="predicted"/>
<organism evidence="2 3">
    <name type="scientific">Plasmodium coatneyi</name>
    <dbReference type="NCBI Taxonomy" id="208452"/>
    <lineage>
        <taxon>Eukaryota</taxon>
        <taxon>Sar</taxon>
        <taxon>Alveolata</taxon>
        <taxon>Apicomplexa</taxon>
        <taxon>Aconoidasida</taxon>
        <taxon>Haemosporida</taxon>
        <taxon>Plasmodiidae</taxon>
        <taxon>Plasmodium</taxon>
    </lineage>
</organism>
<feature type="compositionally biased region" description="Basic and acidic residues" evidence="1">
    <location>
        <begin position="679"/>
        <end position="703"/>
    </location>
</feature>
<dbReference type="RefSeq" id="XP_019913092.1">
    <property type="nucleotide sequence ID" value="XM_020057739.1"/>
</dbReference>
<feature type="compositionally biased region" description="Basic residues" evidence="1">
    <location>
        <begin position="971"/>
        <end position="980"/>
    </location>
</feature>
<name>A0A1B1DUU9_9APIC</name>
<accession>A0A1B1DUU9</accession>
<keyword evidence="2" id="KW-0418">Kinase</keyword>
<feature type="compositionally biased region" description="Basic and acidic residues" evidence="1">
    <location>
        <begin position="880"/>
        <end position="890"/>
    </location>
</feature>
<protein>
    <submittedName>
        <fullName evidence="2">Ser/Thr kinase</fullName>
    </submittedName>
</protein>
<feature type="compositionally biased region" description="Basic residues" evidence="1">
    <location>
        <begin position="1024"/>
        <end position="1033"/>
    </location>
</feature>
<reference evidence="3" key="1">
    <citation type="submission" date="2016-06" db="EMBL/GenBank/DDBJ databases">
        <title>First high quality genome sequence of Plasmodium coatneyi using continuous long reads from single molecule, real-time sequencing.</title>
        <authorList>
            <person name="Chien J.-T."/>
            <person name="Pakala S.B."/>
            <person name="Geraldo J.A."/>
            <person name="Lapp S.A."/>
            <person name="Barnwell J.W."/>
            <person name="Kissinger J.C."/>
            <person name="Galinski M.R."/>
            <person name="Humphrey J.C."/>
        </authorList>
    </citation>
    <scope>NUCLEOTIDE SEQUENCE [LARGE SCALE GENOMIC DNA]</scope>
    <source>
        <strain evidence="3">Hackeri</strain>
    </source>
</reference>
<feature type="region of interest" description="Disordered" evidence="1">
    <location>
        <begin position="346"/>
        <end position="370"/>
    </location>
</feature>
<feature type="region of interest" description="Disordered" evidence="1">
    <location>
        <begin position="132"/>
        <end position="195"/>
    </location>
</feature>
<feature type="compositionally biased region" description="Low complexity" evidence="1">
    <location>
        <begin position="706"/>
        <end position="718"/>
    </location>
</feature>
<dbReference type="EMBL" id="CP016242">
    <property type="protein sequence ID" value="ANQ06397.1"/>
    <property type="molecule type" value="Genomic_DNA"/>
</dbReference>